<dbReference type="RefSeq" id="WP_162141084.1">
    <property type="nucleotide sequence ID" value="NZ_AQWH01000008.1"/>
</dbReference>
<dbReference type="eggNOG" id="COG1802">
    <property type="taxonomic scope" value="Bacteria"/>
</dbReference>
<evidence type="ECO:0000256" key="3">
    <source>
        <dbReference type="ARBA" id="ARBA00023163"/>
    </source>
</evidence>
<dbReference type="Pfam" id="PF07729">
    <property type="entry name" value="FCD"/>
    <property type="match status" value="1"/>
</dbReference>
<keyword evidence="2" id="KW-0238">DNA-binding</keyword>
<feature type="domain" description="HTH gntR-type" evidence="4">
    <location>
        <begin position="5"/>
        <end position="72"/>
    </location>
</feature>
<dbReference type="Proteomes" id="UP000191135">
    <property type="component" value="Chromosome"/>
</dbReference>
<evidence type="ECO:0000313" key="6">
    <source>
        <dbReference type="Proteomes" id="UP000191135"/>
    </source>
</evidence>
<dbReference type="AlphaFoldDB" id="A0A1U9YWM0"/>
<dbReference type="SUPFAM" id="SSF46785">
    <property type="entry name" value="Winged helix' DNA-binding domain"/>
    <property type="match status" value="1"/>
</dbReference>
<evidence type="ECO:0000256" key="2">
    <source>
        <dbReference type="ARBA" id="ARBA00023125"/>
    </source>
</evidence>
<name>A0A1U9YWM0_9HYPH</name>
<dbReference type="SUPFAM" id="SSF48008">
    <property type="entry name" value="GntR ligand-binding domain-like"/>
    <property type="match status" value="1"/>
</dbReference>
<evidence type="ECO:0000256" key="1">
    <source>
        <dbReference type="ARBA" id="ARBA00023015"/>
    </source>
</evidence>
<evidence type="ECO:0000313" key="5">
    <source>
        <dbReference type="EMBL" id="AQZ49836.1"/>
    </source>
</evidence>
<dbReference type="InterPro" id="IPR036388">
    <property type="entry name" value="WH-like_DNA-bd_sf"/>
</dbReference>
<proteinExistence type="predicted"/>
<dbReference type="EMBL" id="CP020330">
    <property type="protein sequence ID" value="AQZ49836.1"/>
    <property type="molecule type" value="Genomic_DNA"/>
</dbReference>
<reference evidence="5 6" key="1">
    <citation type="submission" date="2017-03" db="EMBL/GenBank/DDBJ databases">
        <title>Foreign affairs: Plasmid Transfer between Roseobacters and Rhizobia.</title>
        <authorList>
            <person name="Bartling P."/>
            <person name="Bunk B."/>
            <person name="Overmann J."/>
            <person name="Brinkmann H."/>
            <person name="Petersen J."/>
        </authorList>
    </citation>
    <scope>NUCLEOTIDE SEQUENCE [LARGE SCALE GENOMIC DNA]</scope>
    <source>
        <strain evidence="5 6">MACL11</strain>
    </source>
</reference>
<dbReference type="InterPro" id="IPR008920">
    <property type="entry name" value="TF_FadR/GntR_C"/>
</dbReference>
<dbReference type="InterPro" id="IPR011711">
    <property type="entry name" value="GntR_C"/>
</dbReference>
<dbReference type="Pfam" id="PF00392">
    <property type="entry name" value="GntR"/>
    <property type="match status" value="1"/>
</dbReference>
<evidence type="ECO:0000259" key="4">
    <source>
        <dbReference type="PROSITE" id="PS50949"/>
    </source>
</evidence>
<sequence>MSEQPKNWEDVHRELQREIISGQRHPRERLVEDEIIARTGATRHAVRLAFAELEKTGLVVRERNKGVHVRDYSIREIEELYEIRECLECQAARHFTRPVPGETIEALTEIAGRHREASRKQQFGAVFELNNRFHETLYRACGNRQLADAIQHYTFATHPIRTRAFTSGEIREVAIAEHFEMIDALAVGDADRLWRIIESHIRRPKDFYLKANAIGEYASIA</sequence>
<keyword evidence="6" id="KW-1185">Reference proteome</keyword>
<dbReference type="Gene3D" id="1.10.10.10">
    <property type="entry name" value="Winged helix-like DNA-binding domain superfamily/Winged helix DNA-binding domain"/>
    <property type="match status" value="1"/>
</dbReference>
<dbReference type="OrthoDB" id="9816161at2"/>
<accession>A0A1U9YWM0</accession>
<dbReference type="InterPro" id="IPR036390">
    <property type="entry name" value="WH_DNA-bd_sf"/>
</dbReference>
<dbReference type="STRING" id="1122214.Mame_00453"/>
<dbReference type="SMART" id="SM00895">
    <property type="entry name" value="FCD"/>
    <property type="match status" value="1"/>
</dbReference>
<keyword evidence="3" id="KW-0804">Transcription</keyword>
<dbReference type="KEGG" id="mmed:Mame_00453"/>
<protein>
    <submittedName>
        <fullName evidence="5">Putative HTH-type transcriptional regulator YdfH</fullName>
    </submittedName>
</protein>
<gene>
    <name evidence="5" type="primary">ydfH_5</name>
    <name evidence="5" type="ORF">Mame_00453</name>
</gene>
<dbReference type="PROSITE" id="PS50949">
    <property type="entry name" value="HTH_GNTR"/>
    <property type="match status" value="1"/>
</dbReference>
<dbReference type="InterPro" id="IPR000524">
    <property type="entry name" value="Tscrpt_reg_HTH_GntR"/>
</dbReference>
<dbReference type="PANTHER" id="PTHR43537">
    <property type="entry name" value="TRANSCRIPTIONAL REGULATOR, GNTR FAMILY"/>
    <property type="match status" value="1"/>
</dbReference>
<dbReference type="GO" id="GO:0003700">
    <property type="term" value="F:DNA-binding transcription factor activity"/>
    <property type="evidence" value="ECO:0007669"/>
    <property type="project" value="InterPro"/>
</dbReference>
<keyword evidence="1" id="KW-0805">Transcription regulation</keyword>
<organism evidence="5 6">
    <name type="scientific">Martelella mediterranea DSM 17316</name>
    <dbReference type="NCBI Taxonomy" id="1122214"/>
    <lineage>
        <taxon>Bacteria</taxon>
        <taxon>Pseudomonadati</taxon>
        <taxon>Pseudomonadota</taxon>
        <taxon>Alphaproteobacteria</taxon>
        <taxon>Hyphomicrobiales</taxon>
        <taxon>Aurantimonadaceae</taxon>
        <taxon>Martelella</taxon>
    </lineage>
</organism>
<dbReference type="PANTHER" id="PTHR43537:SF49">
    <property type="entry name" value="TRANSCRIPTIONAL REGULATORY PROTEIN"/>
    <property type="match status" value="1"/>
</dbReference>
<dbReference type="Gene3D" id="1.20.120.530">
    <property type="entry name" value="GntR ligand-binding domain-like"/>
    <property type="match status" value="1"/>
</dbReference>
<dbReference type="GO" id="GO:0003677">
    <property type="term" value="F:DNA binding"/>
    <property type="evidence" value="ECO:0007669"/>
    <property type="project" value="UniProtKB-KW"/>
</dbReference>